<name>A0ABP5MJX5_9MICC</name>
<accession>A0ABP5MJX5</accession>
<organism evidence="10 11">
    <name type="scientific">Arthrobacter parietis</name>
    <dbReference type="NCBI Taxonomy" id="271434"/>
    <lineage>
        <taxon>Bacteria</taxon>
        <taxon>Bacillati</taxon>
        <taxon>Actinomycetota</taxon>
        <taxon>Actinomycetes</taxon>
        <taxon>Micrococcales</taxon>
        <taxon>Micrococcaceae</taxon>
        <taxon>Arthrobacter</taxon>
    </lineage>
</organism>
<dbReference type="InterPro" id="IPR016169">
    <property type="entry name" value="FAD-bd_PCMH_sub2"/>
</dbReference>
<dbReference type="InterPro" id="IPR036318">
    <property type="entry name" value="FAD-bd_PCMH-like_sf"/>
</dbReference>
<dbReference type="Gene3D" id="3.30.70.2740">
    <property type="match status" value="1"/>
</dbReference>
<dbReference type="PROSITE" id="PS51379">
    <property type="entry name" value="4FE4S_FER_2"/>
    <property type="match status" value="1"/>
</dbReference>
<evidence type="ECO:0000256" key="3">
    <source>
        <dbReference type="ARBA" id="ARBA00022723"/>
    </source>
</evidence>
<evidence type="ECO:0000256" key="5">
    <source>
        <dbReference type="ARBA" id="ARBA00023002"/>
    </source>
</evidence>
<dbReference type="PANTHER" id="PTHR11748">
    <property type="entry name" value="D-LACTATE DEHYDROGENASE"/>
    <property type="match status" value="1"/>
</dbReference>
<evidence type="ECO:0000259" key="8">
    <source>
        <dbReference type="PROSITE" id="PS51379"/>
    </source>
</evidence>
<keyword evidence="6" id="KW-0408">Iron</keyword>
<keyword evidence="5" id="KW-0560">Oxidoreductase</keyword>
<dbReference type="Gene3D" id="3.30.465.10">
    <property type="match status" value="1"/>
</dbReference>
<evidence type="ECO:0000313" key="11">
    <source>
        <dbReference type="Proteomes" id="UP001500974"/>
    </source>
</evidence>
<dbReference type="Pfam" id="PF01565">
    <property type="entry name" value="FAD_binding_4"/>
    <property type="match status" value="1"/>
</dbReference>
<feature type="domain" description="4Fe-4S ferredoxin-type" evidence="8">
    <location>
        <begin position="610"/>
        <end position="640"/>
    </location>
</feature>
<dbReference type="SUPFAM" id="SSF46548">
    <property type="entry name" value="alpha-helical ferredoxin"/>
    <property type="match status" value="1"/>
</dbReference>
<dbReference type="Pfam" id="PF02754">
    <property type="entry name" value="CCG"/>
    <property type="match status" value="1"/>
</dbReference>
<dbReference type="SUPFAM" id="SSF55103">
    <property type="entry name" value="FAD-linked oxidases, C-terminal domain"/>
    <property type="match status" value="1"/>
</dbReference>
<dbReference type="InterPro" id="IPR017896">
    <property type="entry name" value="4Fe4S_Fe-S-bd"/>
</dbReference>
<comment type="cofactor">
    <cofactor evidence="1">
        <name>FAD</name>
        <dbReference type="ChEBI" id="CHEBI:57692"/>
    </cofactor>
</comment>
<dbReference type="RefSeq" id="WP_346027507.1">
    <property type="nucleotide sequence ID" value="NZ_BAAAON010000001.1"/>
</dbReference>
<evidence type="ECO:0000256" key="6">
    <source>
        <dbReference type="ARBA" id="ARBA00023004"/>
    </source>
</evidence>
<dbReference type="InterPro" id="IPR004113">
    <property type="entry name" value="FAD-bd_oxidored_4_C"/>
</dbReference>
<sequence length="979" mass="103339">MSSNMLPMATTLTAPRSLVSELHSRGVGDARADATSRAVYSSDASLYRIQPAAVVFPRHLDEVLTTLEVCRERGIPFTSRGAGTSLAGNAIGRGVVIDFSRHLNRVLEFDAESRTAVVEPGAVHATLQKVALASGLRFGPDPSTHTRCTVGGMIGNNACGSRALAYGRTADNVTHLDVMTGSGARLRLGPGETPSSAETDALRSLVSGNLGTIRTELGRFGRQVSGYSLEHLLPERGFDLRRMLVGSEGTLAVVLEAGVRLVTDAPHKTMVVLGFENIGEAGDAVTSVLPFKPTACEGLDSRIVEVVRSRKGPQAVPELPGGAAWLFVEISGDDAAEVADRAAAVSVVATARHSRIITSPAQAAALWRIREDGGGLAGRSPAGAPAHAGWEDAAVPPERLGDYLREFDELLLTHHLTGFPFGHFGDGCVHVRLDFPFQHDDGAAVFRAFLTDAARLVASYGGSLSGEHGDGRARSELLPFMYTPAALSLFGKVKGILDPDNILNPGVLVDPEPLDANVRVAEAGPLRTGLAFGYEHDDGDFSQAVHRCTGVGQCRAAHRDNQTVMCPSYIATLEEKDSTRGRARALQEMINGSVVGGAAAGHKHGKPNWRAPEVHEALDLCLSCKGCASDCPTGIDMASYKAEVLHQSYKGRVRPASHYSLGWLPRWAALASVAPRVVNALVSLPGLGKLGLRLAGVDQRRRIPAFAPQTFHKWFGSRRVSGVGQASASGSVTQVGSESASKCRPQVLLWADSFTNNFSPDVGKAAVRVLEGAGYEVLIPEKPVCCGLTWISTGQLDSARKILRSSVETLKEYAEQGIPIVGLEPSCTGVLRSDSIELLGRAVAGQVASATHTLAELLAKTPDYEAPSLEGTTVVAQPHCHHHAVMGWSPDAALLEGAGASLQKLGGCCGLAGNFGVERGHYEVSVAVAEQQLLPAVRAAAADAVVLADGYSCRTQLEDLSERKGIHLAQLLAEKLPAN</sequence>
<dbReference type="SUPFAM" id="SSF56176">
    <property type="entry name" value="FAD-binding/transporter-associated domain-like"/>
    <property type="match status" value="1"/>
</dbReference>
<keyword evidence="11" id="KW-1185">Reference proteome</keyword>
<dbReference type="EMBL" id="BAAAON010000001">
    <property type="protein sequence ID" value="GAA2173339.1"/>
    <property type="molecule type" value="Genomic_DNA"/>
</dbReference>
<dbReference type="InterPro" id="IPR006094">
    <property type="entry name" value="Oxid_FAD_bind_N"/>
</dbReference>
<evidence type="ECO:0000256" key="7">
    <source>
        <dbReference type="ARBA" id="ARBA00023014"/>
    </source>
</evidence>
<protein>
    <submittedName>
        <fullName evidence="10">FAD-binding and (Fe-S)-binding domain-containing protein</fullName>
    </submittedName>
</protein>
<evidence type="ECO:0000259" key="9">
    <source>
        <dbReference type="PROSITE" id="PS51387"/>
    </source>
</evidence>
<comment type="caution">
    <text evidence="10">The sequence shown here is derived from an EMBL/GenBank/DDBJ whole genome shotgun (WGS) entry which is preliminary data.</text>
</comment>
<dbReference type="InterPro" id="IPR004017">
    <property type="entry name" value="Cys_rich_dom"/>
</dbReference>
<dbReference type="PANTHER" id="PTHR11748:SF119">
    <property type="entry name" value="D-2-HYDROXYGLUTARATE DEHYDROGENASE"/>
    <property type="match status" value="1"/>
</dbReference>
<feature type="domain" description="FAD-binding PCMH-type" evidence="9">
    <location>
        <begin position="47"/>
        <end position="264"/>
    </location>
</feature>
<dbReference type="Pfam" id="PF02913">
    <property type="entry name" value="FAD-oxidase_C"/>
    <property type="match status" value="1"/>
</dbReference>
<dbReference type="Pfam" id="PF13183">
    <property type="entry name" value="Fer4_8"/>
    <property type="match status" value="1"/>
</dbReference>
<keyword evidence="3" id="KW-0479">Metal-binding</keyword>
<proteinExistence type="predicted"/>
<keyword evidence="2" id="KW-0285">Flavoprotein</keyword>
<dbReference type="Proteomes" id="UP001500974">
    <property type="component" value="Unassembled WGS sequence"/>
</dbReference>
<evidence type="ECO:0000256" key="1">
    <source>
        <dbReference type="ARBA" id="ARBA00001974"/>
    </source>
</evidence>
<keyword evidence="4" id="KW-0274">FAD</keyword>
<reference evidence="11" key="1">
    <citation type="journal article" date="2019" name="Int. J. Syst. Evol. Microbiol.">
        <title>The Global Catalogue of Microorganisms (GCM) 10K type strain sequencing project: providing services to taxonomists for standard genome sequencing and annotation.</title>
        <authorList>
            <consortium name="The Broad Institute Genomics Platform"/>
            <consortium name="The Broad Institute Genome Sequencing Center for Infectious Disease"/>
            <person name="Wu L."/>
            <person name="Ma J."/>
        </authorList>
    </citation>
    <scope>NUCLEOTIDE SEQUENCE [LARGE SCALE GENOMIC DNA]</scope>
    <source>
        <strain evidence="11">JCM 14917</strain>
    </source>
</reference>
<evidence type="ECO:0000313" key="10">
    <source>
        <dbReference type="EMBL" id="GAA2173339.1"/>
    </source>
</evidence>
<gene>
    <name evidence="10" type="ORF">GCM10009784_07240</name>
</gene>
<dbReference type="Gene3D" id="1.10.45.10">
    <property type="entry name" value="Vanillyl-alcohol Oxidase, Chain A, domain 4"/>
    <property type="match status" value="1"/>
</dbReference>
<dbReference type="InterPro" id="IPR017900">
    <property type="entry name" value="4Fe4S_Fe_S_CS"/>
</dbReference>
<dbReference type="InterPro" id="IPR016171">
    <property type="entry name" value="Vanillyl_alc_oxidase_C-sub2"/>
</dbReference>
<dbReference type="PROSITE" id="PS51387">
    <property type="entry name" value="FAD_PCMH"/>
    <property type="match status" value="1"/>
</dbReference>
<dbReference type="InterPro" id="IPR016166">
    <property type="entry name" value="FAD-bd_PCMH"/>
</dbReference>
<dbReference type="PROSITE" id="PS00198">
    <property type="entry name" value="4FE4S_FER_1"/>
    <property type="match status" value="1"/>
</dbReference>
<dbReference type="InterPro" id="IPR016164">
    <property type="entry name" value="FAD-linked_Oxase-like_C"/>
</dbReference>
<evidence type="ECO:0000256" key="2">
    <source>
        <dbReference type="ARBA" id="ARBA00022630"/>
    </source>
</evidence>
<evidence type="ECO:0000256" key="4">
    <source>
        <dbReference type="ARBA" id="ARBA00022827"/>
    </source>
</evidence>
<keyword evidence="7" id="KW-0411">Iron-sulfur</keyword>